<reference evidence="3 4" key="1">
    <citation type="journal article" date="2016" name="Mol. Biol. Evol.">
        <title>Comparative Genomics of Early-Diverging Mushroom-Forming Fungi Provides Insights into the Origins of Lignocellulose Decay Capabilities.</title>
        <authorList>
            <person name="Nagy L.G."/>
            <person name="Riley R."/>
            <person name="Tritt A."/>
            <person name="Adam C."/>
            <person name="Daum C."/>
            <person name="Floudas D."/>
            <person name="Sun H."/>
            <person name="Yadav J.S."/>
            <person name="Pangilinan J."/>
            <person name="Larsson K.H."/>
            <person name="Matsuura K."/>
            <person name="Barry K."/>
            <person name="Labutti K."/>
            <person name="Kuo R."/>
            <person name="Ohm R.A."/>
            <person name="Bhattacharya S.S."/>
            <person name="Shirouzu T."/>
            <person name="Yoshinaga Y."/>
            <person name="Martin F.M."/>
            <person name="Grigoriev I.V."/>
            <person name="Hibbett D.S."/>
        </authorList>
    </citation>
    <scope>NUCLEOTIDE SEQUENCE [LARGE SCALE GENOMIC DNA]</scope>
    <source>
        <strain evidence="3 4">HHB14362 ss-1</strain>
    </source>
</reference>
<dbReference type="Proteomes" id="UP000076761">
    <property type="component" value="Unassembled WGS sequence"/>
</dbReference>
<dbReference type="SUPFAM" id="SSF48452">
    <property type="entry name" value="TPR-like"/>
    <property type="match status" value="1"/>
</dbReference>
<name>A0A165UMM3_9AGAM</name>
<dbReference type="InterPro" id="IPR011990">
    <property type="entry name" value="TPR-like_helical_dom_sf"/>
</dbReference>
<dbReference type="OrthoDB" id="2423701at2759"/>
<organism evidence="3 4">
    <name type="scientific">Neolentinus lepideus HHB14362 ss-1</name>
    <dbReference type="NCBI Taxonomy" id="1314782"/>
    <lineage>
        <taxon>Eukaryota</taxon>
        <taxon>Fungi</taxon>
        <taxon>Dikarya</taxon>
        <taxon>Basidiomycota</taxon>
        <taxon>Agaricomycotina</taxon>
        <taxon>Agaricomycetes</taxon>
        <taxon>Gloeophyllales</taxon>
        <taxon>Gloeophyllaceae</taxon>
        <taxon>Neolentinus</taxon>
    </lineage>
</organism>
<dbReference type="SMART" id="SM00028">
    <property type="entry name" value="TPR"/>
    <property type="match status" value="2"/>
</dbReference>
<evidence type="ECO:0000313" key="3">
    <source>
        <dbReference type="EMBL" id="KZT28408.1"/>
    </source>
</evidence>
<accession>A0A165UMM3</accession>
<dbReference type="EMBL" id="KV425558">
    <property type="protein sequence ID" value="KZT28408.1"/>
    <property type="molecule type" value="Genomic_DNA"/>
</dbReference>
<gene>
    <name evidence="3" type="ORF">NEOLEDRAFT_1145996</name>
</gene>
<keyword evidence="1" id="KW-0677">Repeat</keyword>
<evidence type="ECO:0000313" key="4">
    <source>
        <dbReference type="Proteomes" id="UP000076761"/>
    </source>
</evidence>
<dbReference type="InterPro" id="IPR019734">
    <property type="entry name" value="TPR_rpt"/>
</dbReference>
<evidence type="ECO:0000256" key="2">
    <source>
        <dbReference type="ARBA" id="ARBA00022803"/>
    </source>
</evidence>
<dbReference type="Gene3D" id="1.25.40.10">
    <property type="entry name" value="Tetratricopeptide repeat domain"/>
    <property type="match status" value="1"/>
</dbReference>
<dbReference type="GO" id="GO:0060090">
    <property type="term" value="F:molecular adaptor activity"/>
    <property type="evidence" value="ECO:0007669"/>
    <property type="project" value="TreeGrafter"/>
</dbReference>
<protein>
    <submittedName>
        <fullName evidence="3">Uncharacterized protein</fullName>
    </submittedName>
</protein>
<dbReference type="GO" id="GO:0006620">
    <property type="term" value="P:post-translational protein targeting to endoplasmic reticulum membrane"/>
    <property type="evidence" value="ECO:0007669"/>
    <property type="project" value="TreeGrafter"/>
</dbReference>
<dbReference type="GO" id="GO:0072380">
    <property type="term" value="C:TRC complex"/>
    <property type="evidence" value="ECO:0007669"/>
    <property type="project" value="TreeGrafter"/>
</dbReference>
<dbReference type="PANTHER" id="PTHR45831:SF5">
    <property type="entry name" value="STI1 DOMAIN-CONTAINING PROTEIN"/>
    <property type="match status" value="1"/>
</dbReference>
<proteinExistence type="predicted"/>
<keyword evidence="4" id="KW-1185">Reference proteome</keyword>
<evidence type="ECO:0000256" key="1">
    <source>
        <dbReference type="ARBA" id="ARBA00022737"/>
    </source>
</evidence>
<dbReference type="AlphaFoldDB" id="A0A165UMM3"/>
<dbReference type="InParanoid" id="A0A165UMM3"/>
<dbReference type="PANTHER" id="PTHR45831">
    <property type="entry name" value="LD24721P"/>
    <property type="match status" value="1"/>
</dbReference>
<keyword evidence="2" id="KW-0802">TPR repeat</keyword>
<dbReference type="STRING" id="1314782.A0A165UMM3"/>
<dbReference type="GO" id="GO:0016020">
    <property type="term" value="C:membrane"/>
    <property type="evidence" value="ECO:0007669"/>
    <property type="project" value="TreeGrafter"/>
</dbReference>
<dbReference type="InterPro" id="IPR047150">
    <property type="entry name" value="SGT"/>
</dbReference>
<sequence>MSWLQLKGEGNSLFTQGKHKAALDKYTEAINATTGNDDQEDIAVLYANRAACHLSLQRYQDASTDAKEATQLNPNYSKAWGRLATALSALSADTGSVYAWEKAISTLKLKDEKSFSAGEVKQLKQYEEGLQAAKRAASKGAQSIQGINVGAWKGQFPWDRALAMKPELVAQEFASVSSSEYSNGVQIMNSGRQLERQGVLMYHGSTKAIESMTNGMMRDSRVVAIDDPAFIDKLQNQTLHLAVLFECQVTKAWVSEGPQAIKEDAARRQRQHGWDNVRPALAMTVRCWILRAFLEGQAKGNHTLAIEFATNAIDVLQWGRSTWATVSDSERGVIFSDTFVRAVRCHRLEYMMQVYDQVTGMCGQCWNQVSTTSEADAIIRDIKDRPLSRNEQYDPGFISSFVVYPRGQALSRCVARKSHFAAAAKCYLDAALVYPEDDEHHVWFLHCALENLFDSGAPIKVTLPLLGQIKAAAEKMKPIWEHSALAMEGRDKMLLDDLHMEEDLMTLLRQGRYTLDDSNRCTGIECKPNAENIPPLACKKLKVNTARLINRFLLA</sequence>